<evidence type="ECO:0000259" key="5">
    <source>
        <dbReference type="SMART" id="SM00181"/>
    </source>
</evidence>
<proteinExistence type="predicted"/>
<dbReference type="PANTHER" id="PTHR39767:SF2">
    <property type="entry name" value="CHROMOSOME UNDETERMINED SCAFFOLD_1, WHOLE GENOME SHOTGUN SEQUENCE"/>
    <property type="match status" value="1"/>
</dbReference>
<feature type="domain" description="EGF-like" evidence="5">
    <location>
        <begin position="593"/>
        <end position="625"/>
    </location>
</feature>
<dbReference type="PANTHER" id="PTHR39767">
    <property type="entry name" value="CALCIUM/CALMODULIN-BINDING MEMBRANE PROTEIN PCM4-RELATED"/>
    <property type="match status" value="1"/>
</dbReference>
<keyword evidence="2" id="KW-0677">Repeat</keyword>
<organism evidence="6 7">
    <name type="scientific">Paramecium sonneborni</name>
    <dbReference type="NCBI Taxonomy" id="65129"/>
    <lineage>
        <taxon>Eukaryota</taxon>
        <taxon>Sar</taxon>
        <taxon>Alveolata</taxon>
        <taxon>Ciliophora</taxon>
        <taxon>Intramacronucleata</taxon>
        <taxon>Oligohymenophorea</taxon>
        <taxon>Peniculida</taxon>
        <taxon>Parameciidae</taxon>
        <taxon>Paramecium</taxon>
    </lineage>
</organism>
<sequence>MQLQQNKLISTGKSMINSTFKTNFVQFFFFVLFSLDQTEQSTVYENLFGTTAINDWQFTVYNQYCNIGLETCDTSTILSINQCQNLMYDVFLYKTFQLQAHYELSISFKFWRIDNWQNKKFLLYIDLQLVYSEEYSTSQGIQNICQDSNYNDEIYQIQKTIDHFYSSATIIMIAEQGYWGISEIVISIADCPQGCESCNQNGCINENLFLSMLNYILINSISDSEGWITDGILQTYLGYCLDFNYLRSQGDHLIKEFQLESHSAISFQFKVIILNSNPTLIQIEIDDVIVETIQYSQSWVEYSGVLCSYITLRYVKIQSYQHNNINLKLAVKGSLNLFNINYSGPGIRIRDFKLFLQSNQNNVIESAIYFYEYSDSPINLEGCSELINSVCWNCFEGWQFNQLEQSCIPICGDRIITQFEECDDGNNFPYDGCHLCKFSCPLFCNQCLFGKCFNCQIPFFLSEKTCQLDYLGLDIFKILQYQEPYLQNQVTFFPKDDINVQNQYQIDYRQQLNEIQNLNKNISQSQNLDQNEYHFTKIDNCRNFQFGTCLQCHESYEFNLNKKQCLPKCSDGIIIQYEECDDQNNIQFDRCYKCQMSCQIQCITCKNSICLQCLDGWQLLEDTCQQICGDGQIAILSIEQCDDGNNQAYDGCYECKFECDSNCLYCVDNYYCLLCKTHFELNNNYYCQPICGDGIIIQGFEDCDNSNNDQSDSECDIGCEQCELGSCKQCNLEYQLINGKCNNHQIINNINQELEIYQSIDKCGDGILGLNEECDDQNNNDNDGCSKLCQIEANWNCYVFIYQPSDCFQKTSLFLSYLNQTNQYQYVKISFTNNIDFNQIPDNFNSSIKFIIQDVKKEDYAINFLNVIDTNQKINQSNYELEIEMKKSFQSSLTLIVWIESILFDENLFIVDTGKKSLKLKPIKILSQTQISISNTFKELGFGMLLGLGCSIFKNQQIYQISQYFNPIQDLQMQTFHKTQKFTFNLQILYLFNLYCKSFNQQISSIILLVRRKYIAQANFQNIMLMQNQQQIYMDQLFKLFYYLEC</sequence>
<dbReference type="EMBL" id="CAJJDN010000046">
    <property type="protein sequence ID" value="CAD8084373.1"/>
    <property type="molecule type" value="Genomic_DNA"/>
</dbReference>
<protein>
    <recommendedName>
        <fullName evidence="5">EGF-like domain-containing protein</fullName>
    </recommendedName>
</protein>
<dbReference type="InterPro" id="IPR011936">
    <property type="entry name" value="Myxo_disulph_rpt"/>
</dbReference>
<evidence type="ECO:0000256" key="3">
    <source>
        <dbReference type="ARBA" id="ARBA00023157"/>
    </source>
</evidence>
<feature type="domain" description="EGF-like" evidence="5">
    <location>
        <begin position="658"/>
        <end position="688"/>
    </location>
</feature>
<dbReference type="Pfam" id="PF13948">
    <property type="entry name" value="DUF4215"/>
    <property type="match status" value="5"/>
</dbReference>
<keyword evidence="3" id="KW-1015">Disulfide bond</keyword>
<keyword evidence="4" id="KW-0175">Coiled coil</keyword>
<dbReference type="InterPro" id="IPR000742">
    <property type="entry name" value="EGF"/>
</dbReference>
<evidence type="ECO:0000256" key="1">
    <source>
        <dbReference type="ARBA" id="ARBA00022729"/>
    </source>
</evidence>
<dbReference type="Proteomes" id="UP000692954">
    <property type="component" value="Unassembled WGS sequence"/>
</dbReference>
<reference evidence="6" key="1">
    <citation type="submission" date="2021-01" db="EMBL/GenBank/DDBJ databases">
        <authorList>
            <consortium name="Genoscope - CEA"/>
            <person name="William W."/>
        </authorList>
    </citation>
    <scope>NUCLEOTIDE SEQUENCE</scope>
</reference>
<dbReference type="AlphaFoldDB" id="A0A8S1N3U5"/>
<evidence type="ECO:0000256" key="4">
    <source>
        <dbReference type="SAM" id="Coils"/>
    </source>
</evidence>
<dbReference type="SMART" id="SM00181">
    <property type="entry name" value="EGF"/>
    <property type="match status" value="3"/>
</dbReference>
<name>A0A8S1N3U5_9CILI</name>
<feature type="coiled-coil region" evidence="4">
    <location>
        <begin position="501"/>
        <end position="528"/>
    </location>
</feature>
<keyword evidence="7" id="KW-1185">Reference proteome</keyword>
<comment type="caution">
    <text evidence="6">The sequence shown here is derived from an EMBL/GenBank/DDBJ whole genome shotgun (WGS) entry which is preliminary data.</text>
</comment>
<accession>A0A8S1N3U5</accession>
<gene>
    <name evidence="6" type="ORF">PSON_ATCC_30995.1.T0460238</name>
</gene>
<feature type="domain" description="EGF-like" evidence="5">
    <location>
        <begin position="714"/>
        <end position="742"/>
    </location>
</feature>
<evidence type="ECO:0000313" key="7">
    <source>
        <dbReference type="Proteomes" id="UP000692954"/>
    </source>
</evidence>
<dbReference type="NCBIfam" id="TIGR02232">
    <property type="entry name" value="myxo_disulf_rpt"/>
    <property type="match status" value="2"/>
</dbReference>
<evidence type="ECO:0000256" key="2">
    <source>
        <dbReference type="ARBA" id="ARBA00022737"/>
    </source>
</evidence>
<keyword evidence="1" id="KW-0732">Signal</keyword>
<evidence type="ECO:0000313" key="6">
    <source>
        <dbReference type="EMBL" id="CAD8084373.1"/>
    </source>
</evidence>